<dbReference type="PROSITE" id="PS50158">
    <property type="entry name" value="ZF_CCHC"/>
    <property type="match status" value="2"/>
</dbReference>
<evidence type="ECO:0000256" key="2">
    <source>
        <dbReference type="SAM" id="MobiDB-lite"/>
    </source>
</evidence>
<dbReference type="Pfam" id="PF00098">
    <property type="entry name" value="zf-CCHC"/>
    <property type="match status" value="2"/>
</dbReference>
<comment type="caution">
    <text evidence="4">The sequence shown here is derived from an EMBL/GenBank/DDBJ whole genome shotgun (WGS) entry which is preliminary data.</text>
</comment>
<evidence type="ECO:0000256" key="1">
    <source>
        <dbReference type="PROSITE-ProRule" id="PRU00047"/>
    </source>
</evidence>
<dbReference type="Pfam" id="PF03732">
    <property type="entry name" value="Retrotrans_gag"/>
    <property type="match status" value="1"/>
</dbReference>
<dbReference type="InterPro" id="IPR005162">
    <property type="entry name" value="Retrotrans_gag_dom"/>
</dbReference>
<dbReference type="SUPFAM" id="SSF57756">
    <property type="entry name" value="Retrovirus zinc finger-like domains"/>
    <property type="match status" value="1"/>
</dbReference>
<dbReference type="PROSITE" id="PS00141">
    <property type="entry name" value="ASP_PROTEASE"/>
    <property type="match status" value="1"/>
</dbReference>
<keyword evidence="5" id="KW-1185">Reference proteome</keyword>
<feature type="compositionally biased region" description="Acidic residues" evidence="2">
    <location>
        <begin position="217"/>
        <end position="249"/>
    </location>
</feature>
<evidence type="ECO:0000259" key="3">
    <source>
        <dbReference type="PROSITE" id="PS50158"/>
    </source>
</evidence>
<dbReference type="InterPro" id="IPR021109">
    <property type="entry name" value="Peptidase_aspartic_dom_sf"/>
</dbReference>
<dbReference type="InterPro" id="IPR032567">
    <property type="entry name" value="RTL1-rel"/>
</dbReference>
<keyword evidence="1" id="KW-0863">Zinc-finger</keyword>
<reference evidence="4" key="2">
    <citation type="submission" date="2022-01" db="EMBL/GenBank/DDBJ databases">
        <authorList>
            <person name="Yamashiro T."/>
            <person name="Shiraishi A."/>
            <person name="Satake H."/>
            <person name="Nakayama K."/>
        </authorList>
    </citation>
    <scope>NUCLEOTIDE SEQUENCE</scope>
</reference>
<sequence>MGCMIRAKLEVNTVRLKKLVLLAEVSTASRVSTANRSTGRCDSFSSNWYILPFTEDYLLSLETASLGLWTSFDSKSPDSPEGRLHHRNMCLALRTSAGPLRQISARTRTISLGFSYDSGSEEGPEEELRMVQHPSSPDYVPGPEHPPSPVEVPYVPEPPEYPEYLVPSDAEAPLEDQPLPVDTLPTALSPGYVADFDPNEDPEEDPEEDHADYPADGGDDDEPSDDDDDTNDEDEEPFEDEDDDEEEEEHLAPTDSSVIPVIDPIPSAGDTEAFETDEAEEVGYEIRDVWVDPTEAVEEVAPTTLEGVNARVTKLAAVQEQDTQDIYAVIEDTQDRQPQLFQRVDGLVEDRQFHYEIAQLLDQEALVSQEGWAHSVGLSLAIHYELQAYRTHTQMDSYLQHWDIFKHFRLEIRLMQMIARALNNMPPRRSSATARAAAATPMTTAAIEKLIEARVYAALANHETLRNSTNGHGDGSHNSKTRIRGIVRTPRECTYKDFLNCKPFTFKDTEGVVVLSQWFEKMESVFHINNCAVENQVKFATCTFLGNALTWWNSHMKTVTQDVAYAMDCKALKKMMTVKYCPRGEIKKLEIKLWNLKVKGTDVTSYTLRFQELALMCGRMFHEESEEVKKYVGGLHDMIRGNVMSYQPKMMEKAIEFANDQMDQKVLTIVERQAEQKRKLEFNAGNNQGHRQQNKRQNTRRAYTAGPGEKREYTGSLPLCTRCNYHHKGPCAPRCNKCKKIGHLARDCRSSGPNGNNNNRGNSRTTQNAGTCYECGVQGHFNRDCPKLKNGNCGNQCGNDNAPAKVCVVGNAGTNPDSNVVMSTFLLNDRYAFILFDTGADRSFISTTFSSLIDITPTTLDHYYDVELADGKIIRINTIIRGCTLNFLDHPFNINLMPVELGSFDIIVGMDWLAKYHAVIDCAEKIVRHNVVLAHVTTKETEDKSGEKRLEDVPIVRDFPKVFPEELLLLGTSSISRPRQDGMSKSIMMPVLHL</sequence>
<proteinExistence type="predicted"/>
<organism evidence="4 5">
    <name type="scientific">Tanacetum coccineum</name>
    <dbReference type="NCBI Taxonomy" id="301880"/>
    <lineage>
        <taxon>Eukaryota</taxon>
        <taxon>Viridiplantae</taxon>
        <taxon>Streptophyta</taxon>
        <taxon>Embryophyta</taxon>
        <taxon>Tracheophyta</taxon>
        <taxon>Spermatophyta</taxon>
        <taxon>Magnoliopsida</taxon>
        <taxon>eudicotyledons</taxon>
        <taxon>Gunneridae</taxon>
        <taxon>Pentapetalae</taxon>
        <taxon>asterids</taxon>
        <taxon>campanulids</taxon>
        <taxon>Asterales</taxon>
        <taxon>Asteraceae</taxon>
        <taxon>Asteroideae</taxon>
        <taxon>Anthemideae</taxon>
        <taxon>Anthemidinae</taxon>
        <taxon>Tanacetum</taxon>
    </lineage>
</organism>
<gene>
    <name evidence="4" type="ORF">Tco_0702439</name>
</gene>
<protein>
    <submittedName>
        <fullName evidence="4">Reverse transcriptase domain-containing protein</fullName>
    </submittedName>
</protein>
<keyword evidence="4" id="KW-0548">Nucleotidyltransferase</keyword>
<dbReference type="GO" id="GO:0003964">
    <property type="term" value="F:RNA-directed DNA polymerase activity"/>
    <property type="evidence" value="ECO:0007669"/>
    <property type="project" value="UniProtKB-KW"/>
</dbReference>
<evidence type="ECO:0000313" key="4">
    <source>
        <dbReference type="EMBL" id="GJS69598.1"/>
    </source>
</evidence>
<dbReference type="InterPro" id="IPR036875">
    <property type="entry name" value="Znf_CCHC_sf"/>
</dbReference>
<dbReference type="SMART" id="SM00343">
    <property type="entry name" value="ZnF_C2HC"/>
    <property type="match status" value="2"/>
</dbReference>
<dbReference type="PANTHER" id="PTHR15503:SF42">
    <property type="entry name" value="ZINC FINGER, CCHC-TYPE, RETROTRANSPOSON GAG DOMAIN, ASPARTIC PEPTIDASE DOMAIN PROTEIN-RELATED"/>
    <property type="match status" value="1"/>
</dbReference>
<keyword evidence="4" id="KW-0695">RNA-directed DNA polymerase</keyword>
<feature type="domain" description="CCHC-type" evidence="3">
    <location>
        <begin position="772"/>
        <end position="787"/>
    </location>
</feature>
<feature type="domain" description="CCHC-type" evidence="3">
    <location>
        <begin position="734"/>
        <end position="750"/>
    </location>
</feature>
<dbReference type="InterPro" id="IPR001969">
    <property type="entry name" value="Aspartic_peptidase_AS"/>
</dbReference>
<dbReference type="Gene3D" id="4.10.60.10">
    <property type="entry name" value="Zinc finger, CCHC-type"/>
    <property type="match status" value="1"/>
</dbReference>
<keyword evidence="1" id="KW-0862">Zinc</keyword>
<accession>A0ABQ4XVY4</accession>
<dbReference type="Gene3D" id="2.40.70.10">
    <property type="entry name" value="Acid Proteases"/>
    <property type="match status" value="1"/>
</dbReference>
<dbReference type="SUPFAM" id="SSF50630">
    <property type="entry name" value="Acid proteases"/>
    <property type="match status" value="1"/>
</dbReference>
<dbReference type="InterPro" id="IPR001878">
    <property type="entry name" value="Znf_CCHC"/>
</dbReference>
<dbReference type="Proteomes" id="UP001151760">
    <property type="component" value="Unassembled WGS sequence"/>
</dbReference>
<evidence type="ECO:0000313" key="5">
    <source>
        <dbReference type="Proteomes" id="UP001151760"/>
    </source>
</evidence>
<feature type="region of interest" description="Disordered" evidence="2">
    <location>
        <begin position="680"/>
        <end position="710"/>
    </location>
</feature>
<dbReference type="PANTHER" id="PTHR15503">
    <property type="entry name" value="LDOC1 RELATED"/>
    <property type="match status" value="1"/>
</dbReference>
<dbReference type="EMBL" id="BQNB010009873">
    <property type="protein sequence ID" value="GJS69598.1"/>
    <property type="molecule type" value="Genomic_DNA"/>
</dbReference>
<name>A0ABQ4XVY4_9ASTR</name>
<dbReference type="CDD" id="cd00303">
    <property type="entry name" value="retropepsin_like"/>
    <property type="match status" value="1"/>
</dbReference>
<reference evidence="4" key="1">
    <citation type="journal article" date="2022" name="Int. J. Mol. Sci.">
        <title>Draft Genome of Tanacetum Coccineum: Genomic Comparison of Closely Related Tanacetum-Family Plants.</title>
        <authorList>
            <person name="Yamashiro T."/>
            <person name="Shiraishi A."/>
            <person name="Nakayama K."/>
            <person name="Satake H."/>
        </authorList>
    </citation>
    <scope>NUCLEOTIDE SEQUENCE</scope>
</reference>
<feature type="compositionally biased region" description="Pro residues" evidence="2">
    <location>
        <begin position="143"/>
        <end position="161"/>
    </location>
</feature>
<dbReference type="Pfam" id="PF08284">
    <property type="entry name" value="RVP_2"/>
    <property type="match status" value="1"/>
</dbReference>
<feature type="region of interest" description="Disordered" evidence="2">
    <location>
        <begin position="114"/>
        <end position="270"/>
    </location>
</feature>
<keyword evidence="4" id="KW-0808">Transferase</keyword>
<feature type="compositionally biased region" description="Acidic residues" evidence="2">
    <location>
        <begin position="197"/>
        <end position="210"/>
    </location>
</feature>
<keyword evidence="1" id="KW-0479">Metal-binding</keyword>